<gene>
    <name evidence="3" type="ORF">SNAT2548_LOCUS5290</name>
</gene>
<keyword evidence="4" id="KW-1185">Reference proteome</keyword>
<evidence type="ECO:0008006" key="5">
    <source>
        <dbReference type="Google" id="ProtNLM"/>
    </source>
</evidence>
<reference evidence="3" key="1">
    <citation type="submission" date="2021-02" db="EMBL/GenBank/DDBJ databases">
        <authorList>
            <person name="Dougan E. K."/>
            <person name="Rhodes N."/>
            <person name="Thang M."/>
            <person name="Chan C."/>
        </authorList>
    </citation>
    <scope>NUCLEOTIDE SEQUENCE</scope>
</reference>
<feature type="region of interest" description="Disordered" evidence="1">
    <location>
        <begin position="104"/>
        <end position="136"/>
    </location>
</feature>
<protein>
    <recommendedName>
        <fullName evidence="5">YrhK domain-containing protein</fullName>
    </recommendedName>
</protein>
<feature type="transmembrane region" description="Helical" evidence="2">
    <location>
        <begin position="204"/>
        <end position="227"/>
    </location>
</feature>
<evidence type="ECO:0000256" key="1">
    <source>
        <dbReference type="SAM" id="MobiDB-lite"/>
    </source>
</evidence>
<feature type="transmembrane region" description="Helical" evidence="2">
    <location>
        <begin position="24"/>
        <end position="49"/>
    </location>
</feature>
<feature type="transmembrane region" description="Helical" evidence="2">
    <location>
        <begin position="168"/>
        <end position="192"/>
    </location>
</feature>
<organism evidence="3 4">
    <name type="scientific">Symbiodinium natans</name>
    <dbReference type="NCBI Taxonomy" id="878477"/>
    <lineage>
        <taxon>Eukaryota</taxon>
        <taxon>Sar</taxon>
        <taxon>Alveolata</taxon>
        <taxon>Dinophyceae</taxon>
        <taxon>Suessiales</taxon>
        <taxon>Symbiodiniaceae</taxon>
        <taxon>Symbiodinium</taxon>
    </lineage>
</organism>
<keyword evidence="2" id="KW-1133">Transmembrane helix</keyword>
<dbReference type="EMBL" id="CAJNDS010000336">
    <property type="protein sequence ID" value="CAE7194106.1"/>
    <property type="molecule type" value="Genomic_DNA"/>
</dbReference>
<feature type="transmembrane region" description="Helical" evidence="2">
    <location>
        <begin position="248"/>
        <end position="273"/>
    </location>
</feature>
<comment type="caution">
    <text evidence="3">The sequence shown here is derived from an EMBL/GenBank/DDBJ whole genome shotgun (WGS) entry which is preliminary data.</text>
</comment>
<dbReference type="Proteomes" id="UP000604046">
    <property type="component" value="Unassembled WGS sequence"/>
</dbReference>
<feature type="compositionally biased region" description="Acidic residues" evidence="1">
    <location>
        <begin position="108"/>
        <end position="120"/>
    </location>
</feature>
<name>A0A812J262_9DINO</name>
<keyword evidence="2" id="KW-0812">Transmembrane</keyword>
<proteinExistence type="predicted"/>
<dbReference type="AlphaFoldDB" id="A0A812J262"/>
<keyword evidence="2" id="KW-0472">Membrane</keyword>
<evidence type="ECO:0000313" key="4">
    <source>
        <dbReference type="Proteomes" id="UP000604046"/>
    </source>
</evidence>
<sequence>MQVRSQGFGFWYPSLEVWQWRRTLSYWIAVTFFEGSIFFTISSFAYCYAEELGMAKDALTKWGYVGGAINFIVCTYLMCVETINLTADRKLSTEFIGKLVGKDSSASSEEETTDVQEAPEGEPSTGSDEAGLGEGQGRRASSAERFYLNPFRAKQALRNLKRLGAGPWPYFASLIYLLGCGIFTVGIVGLFLDFCTFLSGDALAWTQLVSFELGSLMFLGGGVMECLENEVFCKRHPCSKHETTFQGRLSAVCNTAGSLVFVTGATLGFVPGWDYEANFSYFLGSLLFALGSGVQIVMWKDEQFGLAFLAVLNAKGPPQIVLPEDAETIQEGFRV</sequence>
<accession>A0A812J262</accession>
<evidence type="ECO:0000313" key="3">
    <source>
        <dbReference type="EMBL" id="CAE7194106.1"/>
    </source>
</evidence>
<evidence type="ECO:0000256" key="2">
    <source>
        <dbReference type="SAM" id="Phobius"/>
    </source>
</evidence>
<feature type="transmembrane region" description="Helical" evidence="2">
    <location>
        <begin position="279"/>
        <end position="299"/>
    </location>
</feature>